<protein>
    <submittedName>
        <fullName evidence="1">Uncharacterized protein</fullName>
    </submittedName>
</protein>
<evidence type="ECO:0000313" key="1">
    <source>
        <dbReference type="EMBL" id="PKU69484.1"/>
    </source>
</evidence>
<dbReference type="EMBL" id="KZ503030">
    <property type="protein sequence ID" value="PKU69484.1"/>
    <property type="molecule type" value="Genomic_DNA"/>
</dbReference>
<accession>A0A2I0W1E4</accession>
<organism evidence="1 2">
    <name type="scientific">Dendrobium catenatum</name>
    <dbReference type="NCBI Taxonomy" id="906689"/>
    <lineage>
        <taxon>Eukaryota</taxon>
        <taxon>Viridiplantae</taxon>
        <taxon>Streptophyta</taxon>
        <taxon>Embryophyta</taxon>
        <taxon>Tracheophyta</taxon>
        <taxon>Spermatophyta</taxon>
        <taxon>Magnoliopsida</taxon>
        <taxon>Liliopsida</taxon>
        <taxon>Asparagales</taxon>
        <taxon>Orchidaceae</taxon>
        <taxon>Epidendroideae</taxon>
        <taxon>Malaxideae</taxon>
        <taxon>Dendrobiinae</taxon>
        <taxon>Dendrobium</taxon>
    </lineage>
</organism>
<reference evidence="1 2" key="2">
    <citation type="journal article" date="2017" name="Nature">
        <title>The Apostasia genome and the evolution of orchids.</title>
        <authorList>
            <person name="Zhang G.Q."/>
            <person name="Liu K.W."/>
            <person name="Li Z."/>
            <person name="Lohaus R."/>
            <person name="Hsiao Y.Y."/>
            <person name="Niu S.C."/>
            <person name="Wang J.Y."/>
            <person name="Lin Y.C."/>
            <person name="Xu Q."/>
            <person name="Chen L.J."/>
            <person name="Yoshida K."/>
            <person name="Fujiwara S."/>
            <person name="Wang Z.W."/>
            <person name="Zhang Y.Q."/>
            <person name="Mitsuda N."/>
            <person name="Wang M."/>
            <person name="Liu G.H."/>
            <person name="Pecoraro L."/>
            <person name="Huang H.X."/>
            <person name="Xiao X.J."/>
            <person name="Lin M."/>
            <person name="Wu X.Y."/>
            <person name="Wu W.L."/>
            <person name="Chen Y.Y."/>
            <person name="Chang S.B."/>
            <person name="Sakamoto S."/>
            <person name="Ohme-Takagi M."/>
            <person name="Yagi M."/>
            <person name="Zeng S.J."/>
            <person name="Shen C.Y."/>
            <person name="Yeh C.M."/>
            <person name="Luo Y.B."/>
            <person name="Tsai W.C."/>
            <person name="Van de Peer Y."/>
            <person name="Liu Z.J."/>
        </authorList>
    </citation>
    <scope>NUCLEOTIDE SEQUENCE [LARGE SCALE GENOMIC DNA]</scope>
    <source>
        <tissue evidence="1">The whole plant</tissue>
    </source>
</reference>
<name>A0A2I0W1E4_9ASPA</name>
<keyword evidence="2" id="KW-1185">Reference proteome</keyword>
<reference evidence="1 2" key="1">
    <citation type="journal article" date="2016" name="Sci. Rep.">
        <title>The Dendrobium catenatum Lindl. genome sequence provides insights into polysaccharide synthase, floral development and adaptive evolution.</title>
        <authorList>
            <person name="Zhang G.Q."/>
            <person name="Xu Q."/>
            <person name="Bian C."/>
            <person name="Tsai W.C."/>
            <person name="Yeh C.M."/>
            <person name="Liu K.W."/>
            <person name="Yoshida K."/>
            <person name="Zhang L.S."/>
            <person name="Chang S.B."/>
            <person name="Chen F."/>
            <person name="Shi Y."/>
            <person name="Su Y.Y."/>
            <person name="Zhang Y.Q."/>
            <person name="Chen L.J."/>
            <person name="Yin Y."/>
            <person name="Lin M."/>
            <person name="Huang H."/>
            <person name="Deng H."/>
            <person name="Wang Z.W."/>
            <person name="Zhu S.L."/>
            <person name="Zhao X."/>
            <person name="Deng C."/>
            <person name="Niu S.C."/>
            <person name="Huang J."/>
            <person name="Wang M."/>
            <person name="Liu G.H."/>
            <person name="Yang H.J."/>
            <person name="Xiao X.J."/>
            <person name="Hsiao Y.Y."/>
            <person name="Wu W.L."/>
            <person name="Chen Y.Y."/>
            <person name="Mitsuda N."/>
            <person name="Ohme-Takagi M."/>
            <person name="Luo Y.B."/>
            <person name="Van de Peer Y."/>
            <person name="Liu Z.J."/>
        </authorList>
    </citation>
    <scope>NUCLEOTIDE SEQUENCE [LARGE SCALE GENOMIC DNA]</scope>
    <source>
        <tissue evidence="1">The whole plant</tissue>
    </source>
</reference>
<evidence type="ECO:0000313" key="2">
    <source>
        <dbReference type="Proteomes" id="UP000233837"/>
    </source>
</evidence>
<sequence>MKVSSSTNLKLLLLKERDLTIVITFNFGVPVRFHYQSTSSTLCIPNIHSKRWKTKHPIC</sequence>
<gene>
    <name evidence="1" type="ORF">MA16_Dca015356</name>
</gene>
<proteinExistence type="predicted"/>
<dbReference type="AlphaFoldDB" id="A0A2I0W1E4"/>
<dbReference type="Proteomes" id="UP000233837">
    <property type="component" value="Unassembled WGS sequence"/>
</dbReference>